<keyword evidence="7" id="KW-1015">Disulfide bond</keyword>
<evidence type="ECO:0000256" key="5">
    <source>
        <dbReference type="ARBA" id="ARBA00022989"/>
    </source>
</evidence>
<keyword evidence="8" id="KW-0325">Glycoprotein</keyword>
<dbReference type="SMART" id="SM00241">
    <property type="entry name" value="ZP"/>
    <property type="match status" value="1"/>
</dbReference>
<keyword evidence="3 9" id="KW-0812">Transmembrane</keyword>
<dbReference type="Pfam" id="PF26060">
    <property type="entry name" value="TGFBR3_N"/>
    <property type="match status" value="2"/>
</dbReference>
<keyword evidence="2" id="KW-1003">Cell membrane</keyword>
<dbReference type="InterPro" id="IPR055355">
    <property type="entry name" value="ZP-C"/>
</dbReference>
<dbReference type="PANTHER" id="PTHR14002">
    <property type="entry name" value="ENDOGLIN/TGF-BETA RECEPTOR TYPE III"/>
    <property type="match status" value="1"/>
</dbReference>
<feature type="signal peptide" evidence="10">
    <location>
        <begin position="1"/>
        <end position="24"/>
    </location>
</feature>
<dbReference type="Pfam" id="PF00100">
    <property type="entry name" value="Zona_pellucida"/>
    <property type="match status" value="1"/>
</dbReference>
<sequence length="812" mass="90631">MLPPAVFFVAASLSLLLQAGKGNAGSQPCKIAFPMTTQYISAYYDTVIQGKGCTSNSTTNSSAEVHVINLLNAGPVFRNDLAEVNLLIKSRNEESAYVEPFVYVLNSRQPVRWKIRTDITLASKKKHLFVIPPYSSIRLVTDSHRKQERKNTMPQDTQALMSWVKSEYNVITSYTELKRGNHMTLNVGLDNHAAHDCVIQENSSQKLNVMAKFEQPQISSGCIVPQTDISRVAYIIEVEQVSNVANTTAAIEAHLDIRSMSRKRVQKDFWLVLKSPDYVNWRVSTHKLQGYIDIVANSYVDMTRIRMDPVNVRRDEISATKQELIRWVEDYLGPVALYSKVNLANKIKLILPDTASNNSPKGNPTHIDPFSVRAYTKTVIRRVLRTECDDTGKVVVHMTKSIMKIFNLSRKQITLLDNSCVGMVNKRELIIASMPDTCKTVVTHKGTQSQYSNAVVIHRDEVEDGLYEQSSGMGLNEVEEGEEDFGMEGSGGSPTDGTYIDDEDLNQSQDRIEIPIHCTAPKRKKEELVPTSTSKPRNISHWDPSTDIHYSITLYRSPHYTDPLHTFPLALPANSRVYVIASIEADQSLRVVIQNCWITPSHDDSPLWLIKDGCIMDNKVHMQRGVLQSLTQGQRFSFWLSNAMPYHYLKCQLSTCQNWQKESNKGIPMCVSESSLCNSDSPIALLKEITLGPLYALDSKSNPDQEDVENRNSTIITEPMVNIVNQQQPVGDKIKKEEPPASGQTVVVEGLDSGTVIGIAFAAFIIGVLLVAALWFIHTHTAPIKHAVQSRSVLDGSGESTPMSTAPLQINS</sequence>
<dbReference type="PANTHER" id="PTHR14002:SF45">
    <property type="entry name" value="ZP DOMAIN-CONTAINING PROTEIN"/>
    <property type="match status" value="1"/>
</dbReference>
<organism evidence="12 13">
    <name type="scientific">Crassostrea virginica</name>
    <name type="common">Eastern oyster</name>
    <dbReference type="NCBI Taxonomy" id="6565"/>
    <lineage>
        <taxon>Eukaryota</taxon>
        <taxon>Metazoa</taxon>
        <taxon>Spiralia</taxon>
        <taxon>Lophotrochozoa</taxon>
        <taxon>Mollusca</taxon>
        <taxon>Bivalvia</taxon>
        <taxon>Autobranchia</taxon>
        <taxon>Pteriomorphia</taxon>
        <taxon>Ostreida</taxon>
        <taxon>Ostreoidea</taxon>
        <taxon>Ostreidae</taxon>
        <taxon>Crassostrea</taxon>
    </lineage>
</organism>
<evidence type="ECO:0000256" key="6">
    <source>
        <dbReference type="ARBA" id="ARBA00023136"/>
    </source>
</evidence>
<proteinExistence type="predicted"/>
<comment type="subcellular location">
    <subcellularLocation>
        <location evidence="1">Cell membrane</location>
        <topology evidence="1">Single-pass type I membrane protein</topology>
    </subcellularLocation>
</comment>
<dbReference type="RefSeq" id="XP_022321264.1">
    <property type="nucleotide sequence ID" value="XM_022465556.1"/>
</dbReference>
<evidence type="ECO:0000256" key="10">
    <source>
        <dbReference type="SAM" id="SignalP"/>
    </source>
</evidence>
<dbReference type="InterPro" id="IPR042235">
    <property type="entry name" value="ZP-C_dom"/>
</dbReference>
<name>A0A8B8D180_CRAVI</name>
<keyword evidence="6 9" id="KW-0472">Membrane</keyword>
<evidence type="ECO:0000256" key="9">
    <source>
        <dbReference type="SAM" id="Phobius"/>
    </source>
</evidence>
<evidence type="ECO:0000256" key="2">
    <source>
        <dbReference type="ARBA" id="ARBA00022475"/>
    </source>
</evidence>
<accession>A0A8B8D180</accession>
<dbReference type="Proteomes" id="UP000694844">
    <property type="component" value="Chromosome 3"/>
</dbReference>
<evidence type="ECO:0000256" key="8">
    <source>
        <dbReference type="ARBA" id="ARBA00023180"/>
    </source>
</evidence>
<keyword evidence="4 10" id="KW-0732">Signal</keyword>
<evidence type="ECO:0000256" key="3">
    <source>
        <dbReference type="ARBA" id="ARBA00022692"/>
    </source>
</evidence>
<evidence type="ECO:0000256" key="7">
    <source>
        <dbReference type="ARBA" id="ARBA00023157"/>
    </source>
</evidence>
<dbReference type="InterPro" id="IPR001507">
    <property type="entry name" value="ZP_dom"/>
</dbReference>
<evidence type="ECO:0000259" key="11">
    <source>
        <dbReference type="PROSITE" id="PS51034"/>
    </source>
</evidence>
<reference evidence="13" key="1">
    <citation type="submission" date="2025-08" db="UniProtKB">
        <authorList>
            <consortium name="RefSeq"/>
        </authorList>
    </citation>
    <scope>IDENTIFICATION</scope>
    <source>
        <tissue evidence="13">Whole sample</tissue>
    </source>
</reference>
<feature type="chain" id="PRO_5034433320" evidence="10">
    <location>
        <begin position="25"/>
        <end position="812"/>
    </location>
</feature>
<evidence type="ECO:0000256" key="1">
    <source>
        <dbReference type="ARBA" id="ARBA00004251"/>
    </source>
</evidence>
<dbReference type="PROSITE" id="PS51034">
    <property type="entry name" value="ZP_2"/>
    <property type="match status" value="1"/>
</dbReference>
<evidence type="ECO:0000313" key="13">
    <source>
        <dbReference type="RefSeq" id="XP_022321264.1"/>
    </source>
</evidence>
<dbReference type="OrthoDB" id="6420824at2759"/>
<protein>
    <submittedName>
        <fullName evidence="13">Transforming growth factor beta receptor type 3-like isoform X1</fullName>
    </submittedName>
</protein>
<feature type="transmembrane region" description="Helical" evidence="9">
    <location>
        <begin position="756"/>
        <end position="777"/>
    </location>
</feature>
<dbReference type="GeneID" id="111123304"/>
<dbReference type="InterPro" id="IPR058899">
    <property type="entry name" value="TGFBR3/Endoglin-like_N"/>
</dbReference>
<dbReference type="KEGG" id="cvn:111123304"/>
<keyword evidence="12" id="KW-1185">Reference proteome</keyword>
<dbReference type="Gene3D" id="2.60.40.4100">
    <property type="entry name" value="Zona pellucida, ZP-C domain"/>
    <property type="match status" value="1"/>
</dbReference>
<gene>
    <name evidence="13" type="primary">LOC111123304</name>
</gene>
<feature type="domain" description="ZP" evidence="11">
    <location>
        <begin position="387"/>
        <end position="677"/>
    </location>
</feature>
<evidence type="ECO:0000313" key="12">
    <source>
        <dbReference type="Proteomes" id="UP000694844"/>
    </source>
</evidence>
<keyword evidence="5 9" id="KW-1133">Transmembrane helix</keyword>
<evidence type="ECO:0000256" key="4">
    <source>
        <dbReference type="ARBA" id="ARBA00022729"/>
    </source>
</evidence>
<dbReference type="AlphaFoldDB" id="A0A8B8D180"/>